<proteinExistence type="predicted"/>
<reference evidence="1 2" key="1">
    <citation type="submission" date="2019-03" db="EMBL/GenBank/DDBJ databases">
        <title>Genomic Encyclopedia of Type Strains, Phase IV (KMG-IV): sequencing the most valuable type-strain genomes for metagenomic binning, comparative biology and taxonomic classification.</title>
        <authorList>
            <person name="Goeker M."/>
        </authorList>
    </citation>
    <scope>NUCLEOTIDE SEQUENCE [LARGE SCALE GENOMIC DNA]</scope>
    <source>
        <strain evidence="1 2">DSM 100556</strain>
    </source>
</reference>
<evidence type="ECO:0000313" key="2">
    <source>
        <dbReference type="Proteomes" id="UP000295718"/>
    </source>
</evidence>
<organism evidence="1 2">
    <name type="scientific">Kineothrix alysoides</name>
    <dbReference type="NCBI Taxonomy" id="1469948"/>
    <lineage>
        <taxon>Bacteria</taxon>
        <taxon>Bacillati</taxon>
        <taxon>Bacillota</taxon>
        <taxon>Clostridia</taxon>
        <taxon>Lachnospirales</taxon>
        <taxon>Lachnospiraceae</taxon>
        <taxon>Kineothrix</taxon>
    </lineage>
</organism>
<comment type="caution">
    <text evidence="1">The sequence shown here is derived from an EMBL/GenBank/DDBJ whole genome shotgun (WGS) entry which is preliminary data.</text>
</comment>
<evidence type="ECO:0000313" key="1">
    <source>
        <dbReference type="EMBL" id="TCL57944.1"/>
    </source>
</evidence>
<gene>
    <name evidence="1" type="ORF">EDD76_10758</name>
</gene>
<sequence length="46" mass="5355">MKNCCNSGAGNRTPLFFIYFYEVCRMVEYAVSKKNKKGGNYREYSS</sequence>
<protein>
    <submittedName>
        <fullName evidence="1">Uncharacterized protein</fullName>
    </submittedName>
</protein>
<accession>A0A4R1QYA8</accession>
<dbReference type="EMBL" id="SLUO01000007">
    <property type="protein sequence ID" value="TCL57944.1"/>
    <property type="molecule type" value="Genomic_DNA"/>
</dbReference>
<name>A0A4R1QYA8_9FIRM</name>
<keyword evidence="2" id="KW-1185">Reference proteome</keyword>
<dbReference type="Proteomes" id="UP000295718">
    <property type="component" value="Unassembled WGS sequence"/>
</dbReference>
<dbReference type="AlphaFoldDB" id="A0A4R1QYA8"/>